<accession>A0ACC1SC85</accession>
<sequence length="211" mass="23920">MNILDDAELRIGDASTRMSVQKADFSHKHEEGAKETDAAPKMRKTVDKKKVTKRIGKMQKKLGEWDDEDGFGPSITEEDKTRAANRTSRVVVLKHMFTLEELEEDASLLLDLKEDVREECSTLGEVTNVVLYDKESDGIMSVKFRDPLSAQACVLKMNGRYFAGRRIEAFLYAGKQRFKRSSAGEEVEGEGDESEKKRLDDFANWLMTEGD</sequence>
<name>A0ACC1SC85_9APHY</name>
<evidence type="ECO:0000313" key="2">
    <source>
        <dbReference type="Proteomes" id="UP001148662"/>
    </source>
</evidence>
<protein>
    <submittedName>
        <fullName evidence="1">Uncharacterized protein</fullName>
    </submittedName>
</protein>
<organism evidence="1 2">
    <name type="scientific">Phlebia brevispora</name>
    <dbReference type="NCBI Taxonomy" id="194682"/>
    <lineage>
        <taxon>Eukaryota</taxon>
        <taxon>Fungi</taxon>
        <taxon>Dikarya</taxon>
        <taxon>Basidiomycota</taxon>
        <taxon>Agaricomycotina</taxon>
        <taxon>Agaricomycetes</taxon>
        <taxon>Polyporales</taxon>
        <taxon>Meruliaceae</taxon>
        <taxon>Phlebia</taxon>
    </lineage>
</organism>
<reference evidence="1" key="1">
    <citation type="submission" date="2022-07" db="EMBL/GenBank/DDBJ databases">
        <title>Genome Sequence of Phlebia brevispora.</title>
        <authorList>
            <person name="Buettner E."/>
        </authorList>
    </citation>
    <scope>NUCLEOTIDE SEQUENCE</scope>
    <source>
        <strain evidence="1">MPL23</strain>
    </source>
</reference>
<dbReference type="Proteomes" id="UP001148662">
    <property type="component" value="Unassembled WGS sequence"/>
</dbReference>
<comment type="caution">
    <text evidence="1">The sequence shown here is derived from an EMBL/GenBank/DDBJ whole genome shotgun (WGS) entry which is preliminary data.</text>
</comment>
<keyword evidence="2" id="KW-1185">Reference proteome</keyword>
<proteinExistence type="predicted"/>
<dbReference type="EMBL" id="JANHOG010001475">
    <property type="protein sequence ID" value="KAJ3536470.1"/>
    <property type="molecule type" value="Genomic_DNA"/>
</dbReference>
<gene>
    <name evidence="1" type="ORF">NM688_g6830</name>
</gene>
<evidence type="ECO:0000313" key="1">
    <source>
        <dbReference type="EMBL" id="KAJ3536470.1"/>
    </source>
</evidence>